<dbReference type="SUPFAM" id="SSF56801">
    <property type="entry name" value="Acetyl-CoA synthetase-like"/>
    <property type="match status" value="3"/>
</dbReference>
<dbReference type="InterPro" id="IPR006162">
    <property type="entry name" value="Ppantetheine_attach_site"/>
</dbReference>
<keyword evidence="4" id="KW-0436">Ligase</keyword>
<dbReference type="GO" id="GO:0043041">
    <property type="term" value="P:amino acid activation for nonribosomal peptide biosynthetic process"/>
    <property type="evidence" value="ECO:0007669"/>
    <property type="project" value="TreeGrafter"/>
</dbReference>
<dbReference type="eggNOG" id="KOG1176">
    <property type="taxonomic scope" value="Eukaryota"/>
</dbReference>
<feature type="domain" description="Carrier" evidence="6">
    <location>
        <begin position="3593"/>
        <end position="3669"/>
    </location>
</feature>
<feature type="domain" description="Carrier" evidence="6">
    <location>
        <begin position="3035"/>
        <end position="3108"/>
    </location>
</feature>
<dbReference type="PANTHER" id="PTHR45527:SF1">
    <property type="entry name" value="FATTY ACID SYNTHASE"/>
    <property type="match status" value="1"/>
</dbReference>
<dbReference type="Gene3D" id="3.30.559.30">
    <property type="entry name" value="Nonribosomal peptide synthetase, condensation domain"/>
    <property type="match status" value="4"/>
</dbReference>
<evidence type="ECO:0000256" key="4">
    <source>
        <dbReference type="ARBA" id="ARBA00022598"/>
    </source>
</evidence>
<dbReference type="FunFam" id="3.30.300.30:FF:000015">
    <property type="entry name" value="Nonribosomal peptide synthase SidD"/>
    <property type="match status" value="2"/>
</dbReference>
<accession>A0A061HFM2</accession>
<dbReference type="OrthoDB" id="408177at2759"/>
<evidence type="ECO:0000259" key="6">
    <source>
        <dbReference type="PROSITE" id="PS50075"/>
    </source>
</evidence>
<dbReference type="InterPro" id="IPR042099">
    <property type="entry name" value="ANL_N_sf"/>
</dbReference>
<dbReference type="eggNOG" id="KOG1178">
    <property type="taxonomic scope" value="Eukaryota"/>
</dbReference>
<dbReference type="FunFam" id="3.30.300.30:FF:000033">
    <property type="entry name" value="Nonribosomal siderophore peptide synthase SidC"/>
    <property type="match status" value="1"/>
</dbReference>
<dbReference type="RefSeq" id="XP_007878883.1">
    <property type="nucleotide sequence ID" value="XM_007880692.1"/>
</dbReference>
<dbReference type="Pfam" id="PF00501">
    <property type="entry name" value="AMP-binding"/>
    <property type="match status" value="3"/>
</dbReference>
<dbReference type="NCBIfam" id="NF003417">
    <property type="entry name" value="PRK04813.1"/>
    <property type="match status" value="3"/>
</dbReference>
<feature type="domain" description="Carrier" evidence="6">
    <location>
        <begin position="813"/>
        <end position="886"/>
    </location>
</feature>
<evidence type="ECO:0000256" key="1">
    <source>
        <dbReference type="ARBA" id="ARBA00004924"/>
    </source>
</evidence>
<dbReference type="SUPFAM" id="SSF47336">
    <property type="entry name" value="ACP-like"/>
    <property type="match status" value="4"/>
</dbReference>
<dbReference type="InterPro" id="IPR001242">
    <property type="entry name" value="Condensation_dom"/>
</dbReference>
<dbReference type="FunFam" id="3.40.50.12780:FF:000024">
    <property type="entry name" value="Nonribosomal siderophore peptide synthase SidC"/>
    <property type="match status" value="2"/>
</dbReference>
<dbReference type="EMBL" id="KE361631">
    <property type="protein sequence ID" value="EPQ29421.1"/>
    <property type="molecule type" value="Genomic_DNA"/>
</dbReference>
<dbReference type="GO" id="GO:0031177">
    <property type="term" value="F:phosphopantetheine binding"/>
    <property type="evidence" value="ECO:0007669"/>
    <property type="project" value="InterPro"/>
</dbReference>
<dbReference type="Gene3D" id="3.30.559.10">
    <property type="entry name" value="Chloramphenicol acetyltransferase-like domain"/>
    <property type="match status" value="4"/>
</dbReference>
<dbReference type="InterPro" id="IPR045851">
    <property type="entry name" value="AMP-bd_C_sf"/>
</dbReference>
<dbReference type="HOGENOM" id="CLU_000092_1_0_1"/>
<dbReference type="Gene3D" id="3.40.50.12780">
    <property type="entry name" value="N-terminal domain of ligase-like"/>
    <property type="match status" value="3"/>
</dbReference>
<reference evidence="7 8" key="1">
    <citation type="journal article" date="2013" name="Plant Cell">
        <title>The transition from a phytopathogenic smut ancestor to an anamorphic biocontrol agent deciphered by comparative whole-genome analysis.</title>
        <authorList>
            <person name="Lefebvre F."/>
            <person name="Joly D.L."/>
            <person name="Labbe C."/>
            <person name="Teichmann B."/>
            <person name="Linning R."/>
            <person name="Belzile F."/>
            <person name="Bakkeren G."/>
            <person name="Belanger R.R."/>
        </authorList>
    </citation>
    <scope>NUCLEOTIDE SEQUENCE [LARGE SCALE GENOMIC DNA]</scope>
    <source>
        <strain evidence="7 8">PF-1</strain>
    </source>
</reference>
<dbReference type="PROSITE" id="PS00455">
    <property type="entry name" value="AMP_BINDING"/>
    <property type="match status" value="3"/>
</dbReference>
<dbReference type="GO" id="GO:0010106">
    <property type="term" value="P:cellular response to iron ion starvation"/>
    <property type="evidence" value="ECO:0007669"/>
    <property type="project" value="UniProtKB-ARBA"/>
</dbReference>
<comment type="pathway">
    <text evidence="1">Siderophore biosynthesis.</text>
</comment>
<organism evidence="7 8">
    <name type="scientific">Pseudozyma flocculosa PF-1</name>
    <dbReference type="NCBI Taxonomy" id="1277687"/>
    <lineage>
        <taxon>Eukaryota</taxon>
        <taxon>Fungi</taxon>
        <taxon>Dikarya</taxon>
        <taxon>Basidiomycota</taxon>
        <taxon>Ustilaginomycotina</taxon>
        <taxon>Ustilaginomycetes</taxon>
        <taxon>Ustilaginales</taxon>
        <taxon>Ustilaginaceae</taxon>
        <taxon>Pseudozyma</taxon>
    </lineage>
</organism>
<dbReference type="CDD" id="cd19542">
    <property type="entry name" value="CT_NRPS-like"/>
    <property type="match status" value="2"/>
</dbReference>
<dbReference type="PANTHER" id="PTHR45527">
    <property type="entry name" value="NONRIBOSOMAL PEPTIDE SYNTHETASE"/>
    <property type="match status" value="1"/>
</dbReference>
<evidence type="ECO:0000256" key="3">
    <source>
        <dbReference type="ARBA" id="ARBA00022553"/>
    </source>
</evidence>
<evidence type="ECO:0000313" key="7">
    <source>
        <dbReference type="EMBL" id="EPQ29421.1"/>
    </source>
</evidence>
<keyword evidence="5" id="KW-0511">Multifunctional enzyme</keyword>
<dbReference type="Gene3D" id="3.30.300.30">
    <property type="match status" value="3"/>
</dbReference>
<name>A0A061HFM2_9BASI</name>
<dbReference type="PROSITE" id="PS50075">
    <property type="entry name" value="CARRIER"/>
    <property type="match status" value="4"/>
</dbReference>
<keyword evidence="2" id="KW-0596">Phosphopantetheine</keyword>
<dbReference type="InterPro" id="IPR009081">
    <property type="entry name" value="PP-bd_ACP"/>
</dbReference>
<dbReference type="InterPro" id="IPR020845">
    <property type="entry name" value="AMP-binding_CS"/>
</dbReference>
<dbReference type="InterPro" id="IPR023213">
    <property type="entry name" value="CAT-like_dom_sf"/>
</dbReference>
<dbReference type="Pfam" id="PF00668">
    <property type="entry name" value="Condensation"/>
    <property type="match status" value="4"/>
</dbReference>
<keyword evidence="3" id="KW-0597">Phosphoprotein</keyword>
<dbReference type="Pfam" id="PF00550">
    <property type="entry name" value="PP-binding"/>
    <property type="match status" value="4"/>
</dbReference>
<dbReference type="CDD" id="cd05918">
    <property type="entry name" value="A_NRPS_SidN3_like"/>
    <property type="match status" value="3"/>
</dbReference>
<dbReference type="InterPro" id="IPR036736">
    <property type="entry name" value="ACP-like_sf"/>
</dbReference>
<dbReference type="GO" id="GO:0005737">
    <property type="term" value="C:cytoplasm"/>
    <property type="evidence" value="ECO:0007669"/>
    <property type="project" value="TreeGrafter"/>
</dbReference>
<dbReference type="SUPFAM" id="SSF52777">
    <property type="entry name" value="CoA-dependent acyltransferases"/>
    <property type="match status" value="8"/>
</dbReference>
<dbReference type="InterPro" id="IPR000873">
    <property type="entry name" value="AMP-dep_synth/lig_dom"/>
</dbReference>
<dbReference type="PROSITE" id="PS00012">
    <property type="entry name" value="PHOSPHOPANTETHEINE"/>
    <property type="match status" value="3"/>
</dbReference>
<dbReference type="KEGG" id="pfp:PFL1_03176"/>
<dbReference type="Proteomes" id="UP000053664">
    <property type="component" value="Unassembled WGS sequence"/>
</dbReference>
<dbReference type="InterPro" id="IPR020806">
    <property type="entry name" value="PKS_PP-bd"/>
</dbReference>
<dbReference type="GO" id="GO:0016874">
    <property type="term" value="F:ligase activity"/>
    <property type="evidence" value="ECO:0007669"/>
    <property type="project" value="UniProtKB-KW"/>
</dbReference>
<dbReference type="SMART" id="SM01294">
    <property type="entry name" value="PKS_PP_betabranch"/>
    <property type="match status" value="1"/>
</dbReference>
<proteinExistence type="predicted"/>
<evidence type="ECO:0000256" key="5">
    <source>
        <dbReference type="ARBA" id="ARBA00023268"/>
    </source>
</evidence>
<protein>
    <recommendedName>
        <fullName evidence="6">Carrier domain-containing protein</fullName>
    </recommendedName>
</protein>
<sequence>MSSHAPFPDVTGLRTSGPGWSRIGDDCEYIDAVFHTELDVEQLASSSPSRRPADLIWAAWATVLYHYGSHEASNVEIVDLGSDSKQSDTLVTLDFEGPSADESLDPAALLELVGDRRREAVSLAGGLEHGYAAAALPADETIATARGPPPTFSSLRLESNRALSLILTAYSHENQGTHRLSLSMKASPAVHTSDSAALQLQQVASLVSSFLRDVETHALSVERFDLALRASDNLHYVELPEPDYLADRHHDRLECEFEYFADTRPNDLALDFRFDLQDRQSVKWTYAEMNARADRVRNLLWSHGIGSASTDADAGGDQIVALYLEKSPETYLSFLSVVKAGAAWCPIDTDWPASRRQALLAKSNAKVVLVAGDAVSRNLDEDLNSDDLRNRGMHPIRLDKIVVVDQANGVAPRPLQPRSREQLAYMIWTSGTTGLPKGVGIQHWAIVQAMRALRLKIPYGKAATGTDEVRYLQYSAYNFDLSIMDCFYAWGIGGTICACPRGLLLQDLVAVGTSFRPTHTLLTPAVMAMTERHAIPSLKVVINGGEKLSQVVADEWSKECCLLNLYGPAEATLIAMNRRVPLGDRVKAPNIGVALPTVSCHALDKADRVVLKGAVGELVLGGPQLARGYVGDPVKTADKFFPHAQLGRVYRTGDLVRQLGNAEFEYLGRIDDQVKINGIRIELLEINAAIKNSHEAVKDSETMAFPRPGSDTELQIINFSVFPREAGADGDELLRTDPPAVAVARDLQKAAKESLPSYMLPSMFVILSRFPRTSSAKIDRVALKQVLANFDSLDWENKLAEADGGPDADAPPSEAEECMRKWLAKLCNVAPEKIGRNTPFTSVGLDSIRAITFSQKLLQEGYTVSVVDVAEYPTLISLSRQLDSSASQAEAKEARAADFFGRFDSHFRQAVLDRLSVSSADVGAVLPCTPLQEGMLVESQQDPMAYRIQRQYRVSGKLDRRRLESALGRLIDEADILRASFIETGALDVEAGSDWPSPPIFVQVVWSRGSAEIYDLDLGAGDDLEGAVTATVRDRVKLSPFGKRAPVAFLIVRQAEQISLVLVAHHSVYDARSLAILEDRIERLYAQEQDLPRIYQFPTALSHILPLDSDEEAARRTAWEKALATYPRGELSIFPNLSGSLPQAGSAPDSVHRTAGQKASVSWSEVEQVSRKLGISARPLVQVAWAKVLGAYLDTDHLIIGDSVSGRSSAAELEQVVGPVLSTLPVPVFLDSQHSVAEVARQVDAFHRSVFAAQHTHLGSIRKLLEVPAGQQLFHSVFVFEPATETQHSTMGQDGMALGLERVADLAVATEHALGVEVQPNADGSIRLGVSWRRALVSDAYGRLLLKQFDACLAAICASPEATIRDCFSFREVADDGIVAISAIDSPPSIAVAGLENVGHAVSVSAKDSSTNKTNAVEIFSEIPEARAGRRASAAMTYAELEEASSRVAAYLASLDLPRNAVVAVCLQRSLASYIYPIGVLKAGFAYLPLDETLPLDRKKLLLEDSSAACLIADRPEDLDRGSTANLVVVSVNSEEHRSRLSAVSPRSPLPQSLGAGPDDVAFIIYTSGSTGKPKGCLLTHRNLSTAIEAFRLVYEREAPGSFASGARFLARSAEAFDVHLLEIFLSLRVGATIVTGPRHVIHDDLAQTMSMLEVTHACVVPSLFFSRGQRIRPEQVPSLRALIIGGEALTADLCQLWGSFGSERPVVLNAYGPSEATIGTSIARVSKRSVTGNIGTPFPGTRYLVLKTAGDMLVPALRGEPGELCVAGPQVARGYLNRPDLHSFLRWEDEWIYRTGDLVRLNAADEAEYLGRIDGSQVKVRGARLELGEVDAALQKALAGTTGRPAMAVTLLAEHPQIAGPARLVSFVSDTAQRADTANIGANDLVRLDQRSKELAHTLRRAVRSKLPQYMVPSQVVPLAYLPLSTLSGKADQKALRTLYQSVDPRSLGVSDATEQGRDATEDEKRIADIVSSTLRLGKDITLSPSTDLISIGLDSLSVVTLAGRLRKAGISVTATAIMSDPTIESIASQSQAGGVDATGQSSRFEADVQARTEKARSLPSMSGKGIEKALPCVPLQTALVAQARSESASTPRYMTTVSIDIQGTFPPQQVQQAWREVLQRHDIYRTVFVDIDEELSQVVLDASSCPDVWYAQIGSNPSPSELHSHHQRTAREIVDSFSERPPLRLKLWHGDHDSQQISLTCSHAIYDGTSLNQLLREVASCLRSEEFPNSGQFIDAVREIVGQPIDAGKRFWTAQLEGFSRTAMPRLTGKKVSASEPAGSGELTVQSSHRYSELEAVARSRGVTVHSLLLASYGKLLAEYVGEDDVTIGLVLGGRTLNVDNIDLIHGPCVTTVPFRFRQARRHDVDALSRFTHRGINDVLPFQHVSLPQLMRWIGMDQSPFEALFSYLGARSETASSVPFVERSTIMEKDYPLAVEVGAVGDKVSLHVAFSTQTMPQEHAALFLEQLDHVIGGVLAASSPPSADEKHLSILNRECYVPSSDSETFLARFAAQAAGTPRAIAIVFAKSLEAEAVALTYEQLDTMSDTIARHLIQQSSDVIGVHLTKDGPELYAAMLAVWKAGKVYLPLDPSLPRDRLEYMLETVGKAPAITNMATRATLDDFDSESLDIQDLLRPADPSASLPKPSLEAACYLLFTSGSTGRPKAVQIGHKALSGAIYSWERMLPWSKQSRFLQLASIGFDVSLIEVCMPLALGFSIGTAPKEALIEDLTTAIHRLGITIADLPAALAGTVHPDDVELEWLMSGGDAIDERVIHDWTSAGRVLINAWGPTETTIGSSLGQVKRGGSRSNVGQVYPACSMFVLKGDSVEPVLRGAIGELAVGGPQVADKYFGRDDLTAEKFVYLADGTRVYRTGDLGRFLIDGSVECLGRIGADRQVKVNGQRVELDEISQALSMHVDVRDADVQYLKHPEMSSKQLVAFVAPHQTARSTGPDIALREDAAAVELVSKLEQEATKRLAPYMIPTQWLVVDGNLPLTPNNKVDHKALAALFASTDTSMLSRFGAMREEALSHGAWTAVEEELRDLIADFCDVPVANMTKTTSFHRLGIDSITAIKLVKRLRNAGYRVSVSDILSSPFIGSLAERHGEATDGVASTVDTAGDLRRHIETKASVSDWQLSSRDEIISALPCTPLQAGMITQTLASGGKLYFHHHAFRARATPPTAVVAAWKTLASRLDILRTTFHSIEDERPWVQAVHANCEPCVFQHAGRFDHAAALEEVEGQAVFGDVQAFAEPPHALHLWADGEGCAFVLGIHHALYDAASLPLLFRDLASLLSGSESQALERAPFYQLVPRLLPTDQDTQHWSNELRDLRAGLLRNSKKQDVADGHAVEAEHVVSLPIKAIQQSCQRSGVTIQVLATLAYAKLLALETGSADVCFGQIFGLRDGADNGETSVGPALNTVATRVRFDDRERSVAEQLQRMQKANDAGRPHRKASLRDVQQAAARSGVRAPLFDALFDFQIMGEDNDDSGSPEPLQPVAIGVDDGPPQYALNVEFVQGAERMTLVSTADSSVYSEKALAAALDRLEKILVHLVEERSEVSITQLPFDDLEFPTAASVGPNGGLEREQAAGEARLPETADGKRLAEVIAQVAGVSVDKIHSSMRLSSLGLDSISAIRIASLARRQGLVLGVADIVSAETVEGIVDLVSSKAEQRKKAGASAGQTAVSAAVHQAALAQLDLRADAIERILPLLSGQAVLAAGWLESGKRFGVYSFTFRAPQRLDSKRLNEAWTKLQQRHAILRTAFLAVQRKPYQVVLKSGQECAAVREEAVDSSRLEEAAMDAIRAANAAPWDLRTPPIRLTHISSAAASDNDGGSVVVLSLHHLLYDAFSLDLLVRDLQALYAGSDCPSTSNWADYVDHLSATTSSEASARFWRQSLQHADAAVLPSTSKDEAGKAEADEIFTFHPAILQDFIRYEQRLRARQTSLQALFIAAWSRLLSSWTGKASPLFAVFQLGRSASFDGIERLAAPLMSILPMALEPSPSADRPSGSVADLVESSRDVAHQLRRRAEFEQTDLADIARAAGWGTEEARWNTYINVLIPPSPSPSSSEQDVEGWQEVKLGQPTDFVPPKPLQYASTLDAIEHAPLVRSDVAVDVALDPATDSVTVGIRAKKSILDADRAAEVARQLARDVREALEQLD</sequence>
<dbReference type="SMART" id="SM00823">
    <property type="entry name" value="PKS_PP"/>
    <property type="match status" value="4"/>
</dbReference>
<dbReference type="GO" id="GO:0031169">
    <property type="term" value="P:ferrichrome biosynthetic process"/>
    <property type="evidence" value="ECO:0007669"/>
    <property type="project" value="UniProtKB-ARBA"/>
</dbReference>
<evidence type="ECO:0000256" key="2">
    <source>
        <dbReference type="ARBA" id="ARBA00022450"/>
    </source>
</evidence>
<evidence type="ECO:0000313" key="8">
    <source>
        <dbReference type="Proteomes" id="UP000053664"/>
    </source>
</evidence>
<gene>
    <name evidence="7" type="ORF">PFL1_03176</name>
</gene>
<dbReference type="GeneID" id="19317287"/>
<feature type="domain" description="Carrier" evidence="6">
    <location>
        <begin position="1959"/>
        <end position="2036"/>
    </location>
</feature>
<dbReference type="Gene3D" id="1.10.1200.10">
    <property type="entry name" value="ACP-like"/>
    <property type="match status" value="4"/>
</dbReference>